<comment type="caution">
    <text evidence="2">The sequence shown here is derived from an EMBL/GenBank/DDBJ whole genome shotgun (WGS) entry which is preliminary data.</text>
</comment>
<dbReference type="EMBL" id="QXQA01000016">
    <property type="protein sequence ID" value="RIX50084.1"/>
    <property type="molecule type" value="Genomic_DNA"/>
</dbReference>
<keyword evidence="1" id="KW-0812">Transmembrane</keyword>
<proteinExistence type="predicted"/>
<sequence length="92" mass="10324">MRKVWTIFSLLFILFGVAIQFITNLIDALVPKLGFAAYQAAAAGSFTPENYKIDLSSNYWLGSLCILFGVGALIIIWHDYIRLLMKKISNHG</sequence>
<reference evidence="2 3" key="1">
    <citation type="submission" date="2018-09" db="EMBL/GenBank/DDBJ databases">
        <title>Paenibacillus aracenensis nov. sp. isolated from a cave in southern Spain.</title>
        <authorList>
            <person name="Jurado V."/>
            <person name="Gutierrez-Patricio S."/>
            <person name="Gonzalez-Pimentel J.L."/>
            <person name="Miller A.Z."/>
            <person name="Laiz L."/>
            <person name="Saiz-Jimenez C."/>
        </authorList>
    </citation>
    <scope>NUCLEOTIDE SEQUENCE [LARGE SCALE GENOMIC DNA]</scope>
    <source>
        <strain evidence="2 3">DSM 22867</strain>
    </source>
</reference>
<gene>
    <name evidence="2" type="ORF">D3P08_21265</name>
</gene>
<keyword evidence="1" id="KW-1133">Transmembrane helix</keyword>
<dbReference type="OrthoDB" id="2646046at2"/>
<dbReference type="Proteomes" id="UP000266482">
    <property type="component" value="Unassembled WGS sequence"/>
</dbReference>
<evidence type="ECO:0000313" key="3">
    <source>
        <dbReference type="Proteomes" id="UP000266482"/>
    </source>
</evidence>
<dbReference type="RefSeq" id="WP_119602133.1">
    <property type="nucleotide sequence ID" value="NZ_QXQA01000016.1"/>
</dbReference>
<accession>A0A3A1UP13</accession>
<keyword evidence="3" id="KW-1185">Reference proteome</keyword>
<organism evidence="2 3">
    <name type="scientific">Paenibacillus nanensis</name>
    <dbReference type="NCBI Taxonomy" id="393251"/>
    <lineage>
        <taxon>Bacteria</taxon>
        <taxon>Bacillati</taxon>
        <taxon>Bacillota</taxon>
        <taxon>Bacilli</taxon>
        <taxon>Bacillales</taxon>
        <taxon>Paenibacillaceae</taxon>
        <taxon>Paenibacillus</taxon>
    </lineage>
</organism>
<evidence type="ECO:0000313" key="2">
    <source>
        <dbReference type="EMBL" id="RIX50084.1"/>
    </source>
</evidence>
<keyword evidence="1" id="KW-0472">Membrane</keyword>
<dbReference type="AlphaFoldDB" id="A0A3A1UP13"/>
<protein>
    <submittedName>
        <fullName evidence="2">Uncharacterized protein</fullName>
    </submittedName>
</protein>
<name>A0A3A1UP13_9BACL</name>
<evidence type="ECO:0000256" key="1">
    <source>
        <dbReference type="SAM" id="Phobius"/>
    </source>
</evidence>
<feature type="transmembrane region" description="Helical" evidence="1">
    <location>
        <begin position="59"/>
        <end position="77"/>
    </location>
</feature>